<proteinExistence type="predicted"/>
<evidence type="ECO:0000313" key="2">
    <source>
        <dbReference type="EMBL" id="GLK71101.1"/>
    </source>
</evidence>
<reference evidence="2" key="1">
    <citation type="journal article" date="2014" name="Int. J. Syst. Evol. Microbiol.">
        <title>Complete genome sequence of Corynebacterium casei LMG S-19264T (=DSM 44701T), isolated from a smear-ripened cheese.</title>
        <authorList>
            <consortium name="US DOE Joint Genome Institute (JGI-PGF)"/>
            <person name="Walter F."/>
            <person name="Albersmeier A."/>
            <person name="Kalinowski J."/>
            <person name="Ruckert C."/>
        </authorList>
    </citation>
    <scope>NUCLEOTIDE SEQUENCE</scope>
    <source>
        <strain evidence="2">VKM B-2484</strain>
    </source>
</reference>
<comment type="caution">
    <text evidence="2">The sequence shown here is derived from an EMBL/GenBank/DDBJ whole genome shotgun (WGS) entry which is preliminary data.</text>
</comment>
<reference evidence="2" key="2">
    <citation type="submission" date="2023-01" db="EMBL/GenBank/DDBJ databases">
        <authorList>
            <person name="Sun Q."/>
            <person name="Evtushenko L."/>
        </authorList>
    </citation>
    <scope>NUCLEOTIDE SEQUENCE</scope>
    <source>
        <strain evidence="2">VKM B-2484</strain>
    </source>
</reference>
<evidence type="ECO:0000256" key="1">
    <source>
        <dbReference type="SAM" id="MobiDB-lite"/>
    </source>
</evidence>
<gene>
    <name evidence="2" type="ORF">GCM10017643_12160</name>
</gene>
<feature type="region of interest" description="Disordered" evidence="1">
    <location>
        <begin position="82"/>
        <end position="106"/>
    </location>
</feature>
<protein>
    <submittedName>
        <fullName evidence="2">Uncharacterized protein</fullName>
    </submittedName>
</protein>
<sequence>MLSVPAPDIAVSSLHRHWGRVVHIAAPGALAKPAGRAAPERLHIRSTAYQMPAAIGGEAPPGRRFRRKLARYLLSLCGPARYHPRIPASARADTRRDPSDNDFRAR</sequence>
<name>A0A9W6J5C3_9HYPH</name>
<organism evidence="2 3">
    <name type="scientific">Ancylobacter dichloromethanicus</name>
    <dbReference type="NCBI Taxonomy" id="518825"/>
    <lineage>
        <taxon>Bacteria</taxon>
        <taxon>Pseudomonadati</taxon>
        <taxon>Pseudomonadota</taxon>
        <taxon>Alphaproteobacteria</taxon>
        <taxon>Hyphomicrobiales</taxon>
        <taxon>Xanthobacteraceae</taxon>
        <taxon>Ancylobacter</taxon>
    </lineage>
</organism>
<accession>A0A9W6J5C3</accession>
<keyword evidence="3" id="KW-1185">Reference proteome</keyword>
<feature type="compositionally biased region" description="Basic and acidic residues" evidence="1">
    <location>
        <begin position="92"/>
        <end position="106"/>
    </location>
</feature>
<dbReference type="AlphaFoldDB" id="A0A9W6J5C3"/>
<dbReference type="EMBL" id="BSFJ01000005">
    <property type="protein sequence ID" value="GLK71101.1"/>
    <property type="molecule type" value="Genomic_DNA"/>
</dbReference>
<dbReference type="Proteomes" id="UP001143370">
    <property type="component" value="Unassembled WGS sequence"/>
</dbReference>
<evidence type="ECO:0000313" key="3">
    <source>
        <dbReference type="Proteomes" id="UP001143370"/>
    </source>
</evidence>